<evidence type="ECO:0000256" key="3">
    <source>
        <dbReference type="ARBA" id="ARBA00061455"/>
    </source>
</evidence>
<keyword evidence="1 6" id="KW-0694">RNA-binding</keyword>
<dbReference type="SUPFAM" id="SSF54928">
    <property type="entry name" value="RNA-binding domain, RBD"/>
    <property type="match status" value="1"/>
</dbReference>
<comment type="function">
    <text evidence="2">Involved in pre-mRNA splicing as component of the activated spliceosome. As a component of the minor spliceosome, involved in the splicing of U12-type introns in pre-mRNAs.</text>
</comment>
<dbReference type="GO" id="GO:0005654">
    <property type="term" value="C:nucleoplasm"/>
    <property type="evidence" value="ECO:0007669"/>
    <property type="project" value="UniProtKB-ARBA"/>
</dbReference>
<evidence type="ECO:0000256" key="7">
    <source>
        <dbReference type="SAM" id="MobiDB-lite"/>
    </source>
</evidence>
<name>A0A6I8SGZ1_XENTR</name>
<sequence length="291" mass="33754">MRKRKGAEVVVRHFLAVTRVNAMNPLTKVKLINELNAREASLGVKDSVSWHQDYKDSAWLFIGGLPYELSEGDIICVFSQYGEVVNINLVRDKSSGRSRGFCFLCFEDQRSTVLAVDNLNGIKVKGRTIRVDHVANYRPPKDAEDIDEITQSLREKGCGARTPSPVSSSQDEDEEPPRKKKDKKKKKDKSRRKEEEGGNSRHNKQERLDSPYDRSRTIEKFSRVGSESSRAMEENRGSHKKSNSKGDSHDKYKEQHKEKEERKEREQQMPRDKYREQQEQRSKDKTERGRR</sequence>
<dbReference type="InterPro" id="IPR035979">
    <property type="entry name" value="RBD_domain_sf"/>
</dbReference>
<dbReference type="SMART" id="SM00360">
    <property type="entry name" value="RRM"/>
    <property type="match status" value="1"/>
</dbReference>
<dbReference type="InterPro" id="IPR051847">
    <property type="entry name" value="RNA_proc/Spliceosome_comp"/>
</dbReference>
<feature type="compositionally biased region" description="Basic residues" evidence="7">
    <location>
        <begin position="178"/>
        <end position="190"/>
    </location>
</feature>
<comment type="subunit">
    <text evidence="4">Part of the activated spliceosome B/catalytic step 1 spliceosome, one of the forms of the spliceosome which has a well-formed active site but still cannot catalyze the branching reaction and is composed of at least 52 proteins, the U2, U5 and U6 snRNAs and the pre-mRNA. Component of the minor spliceosome, which splices U12-type introns.</text>
</comment>
<feature type="compositionally biased region" description="Basic and acidic residues" evidence="7">
    <location>
        <begin position="191"/>
        <end position="222"/>
    </location>
</feature>
<dbReference type="Ensembl" id="ENSXETT00000102001">
    <property type="protein sequence ID" value="ENSXETP00000096485"/>
    <property type="gene ID" value="ENSXETG00000026179"/>
</dbReference>
<dbReference type="PANTHER" id="PTHR45880">
    <property type="entry name" value="RNA-BINDING MOTIF PROTEIN, X-LINKED 2"/>
    <property type="match status" value="1"/>
</dbReference>
<dbReference type="Bgee" id="ENSXETG00000026179">
    <property type="expression patterns" value="Expressed in ovary and 12 other cell types or tissues"/>
</dbReference>
<evidence type="ECO:0000256" key="2">
    <source>
        <dbReference type="ARBA" id="ARBA00053249"/>
    </source>
</evidence>
<dbReference type="GeneTree" id="ENSGT00890000139472"/>
<feature type="domain" description="RRM" evidence="8">
    <location>
        <begin position="58"/>
        <end position="136"/>
    </location>
</feature>
<feature type="region of interest" description="Disordered" evidence="7">
    <location>
        <begin position="154"/>
        <end position="291"/>
    </location>
</feature>
<dbReference type="Gene3D" id="3.30.70.330">
    <property type="match status" value="1"/>
</dbReference>
<reference evidence="9" key="2">
    <citation type="submission" date="2020-05" db="UniProtKB">
        <authorList>
            <consortium name="Ensembl"/>
        </authorList>
    </citation>
    <scope>IDENTIFICATION</scope>
</reference>
<evidence type="ECO:0000256" key="6">
    <source>
        <dbReference type="PROSITE-ProRule" id="PRU00176"/>
    </source>
</evidence>
<evidence type="ECO:0000313" key="9">
    <source>
        <dbReference type="Ensembl" id="ENSXETP00000096485"/>
    </source>
</evidence>
<dbReference type="InParanoid" id="A0A6I8SGZ1"/>
<dbReference type="GO" id="GO:0003723">
    <property type="term" value="F:RNA binding"/>
    <property type="evidence" value="ECO:0007669"/>
    <property type="project" value="UniProtKB-UniRule"/>
</dbReference>
<dbReference type="FunFam" id="3.30.70.330:FF:000218">
    <property type="entry name" value="RNA-binding motif protein, X-linked 2"/>
    <property type="match status" value="1"/>
</dbReference>
<evidence type="ECO:0000256" key="4">
    <source>
        <dbReference type="ARBA" id="ARBA00064744"/>
    </source>
</evidence>
<dbReference type="Ensembl" id="ENSXETT00000115182">
    <property type="protein sequence ID" value="ENSXETP00000118633"/>
    <property type="gene ID" value="ENSXETG00000026179"/>
</dbReference>
<evidence type="ECO:0000256" key="5">
    <source>
        <dbReference type="ARBA" id="ARBA00074390"/>
    </source>
</evidence>
<dbReference type="InterPro" id="IPR012677">
    <property type="entry name" value="Nucleotide-bd_a/b_plait_sf"/>
</dbReference>
<feature type="compositionally biased region" description="Basic and acidic residues" evidence="7">
    <location>
        <begin position="244"/>
        <end position="291"/>
    </location>
</feature>
<reference evidence="9" key="1">
    <citation type="journal article" date="2010" name="Science">
        <title>The genome of the Western clawed frog Xenopus tropicalis.</title>
        <authorList>
            <person name="Hellsten U."/>
            <person name="Harland R.M."/>
            <person name="Gilchrist M.J."/>
            <person name="Hendrix D."/>
            <person name="Jurka J."/>
            <person name="Kapitonov V."/>
            <person name="Ovcharenko I."/>
            <person name="Putnam N.H."/>
            <person name="Shu S."/>
            <person name="Taher L."/>
            <person name="Blitz I.L."/>
            <person name="Blumberg B."/>
            <person name="Dichmann D.S."/>
            <person name="Dubchak I."/>
            <person name="Amaya E."/>
            <person name="Detter J.C."/>
            <person name="Fletcher R."/>
            <person name="Gerhard D.S."/>
            <person name="Goodstein D."/>
            <person name="Graves T."/>
            <person name="Grigoriev I.V."/>
            <person name="Grimwood J."/>
            <person name="Kawashima T."/>
            <person name="Lindquist E."/>
            <person name="Lucas S.M."/>
            <person name="Mead P.E."/>
            <person name="Mitros T."/>
            <person name="Ogino H."/>
            <person name="Ohta Y."/>
            <person name="Poliakov A.V."/>
            <person name="Pollet N."/>
            <person name="Robert J."/>
            <person name="Salamov A."/>
            <person name="Sater A.K."/>
            <person name="Schmutz J."/>
            <person name="Terry A."/>
            <person name="Vize P.D."/>
            <person name="Warren W.C."/>
            <person name="Wells D."/>
            <person name="Wills A."/>
            <person name="Wilson R.K."/>
            <person name="Zimmerman L.B."/>
            <person name="Zorn A.M."/>
            <person name="Grainger R."/>
            <person name="Grammer T."/>
            <person name="Khokha M.K."/>
            <person name="Richardson P.M."/>
            <person name="Rokhsar D.S."/>
        </authorList>
    </citation>
    <scope>NUCLEOTIDE SEQUENCE [LARGE SCALE GENOMIC DNA]</scope>
    <source>
        <strain evidence="9">Nigerian</strain>
    </source>
</reference>
<evidence type="ECO:0000259" key="8">
    <source>
        <dbReference type="PROSITE" id="PS50102"/>
    </source>
</evidence>
<protein>
    <recommendedName>
        <fullName evidence="5">RNA-binding motif protein, X-linked 2</fullName>
    </recommendedName>
</protein>
<evidence type="ECO:0000256" key="1">
    <source>
        <dbReference type="ARBA" id="ARBA00022884"/>
    </source>
</evidence>
<dbReference type="GO" id="GO:0000398">
    <property type="term" value="P:mRNA splicing, via spliceosome"/>
    <property type="evidence" value="ECO:0007669"/>
    <property type="project" value="InterPro"/>
</dbReference>
<proteinExistence type="inferred from homology"/>
<dbReference type="Pfam" id="PF00076">
    <property type="entry name" value="RRM_1"/>
    <property type="match status" value="1"/>
</dbReference>
<accession>A0A6I8SGZ1</accession>
<dbReference type="InterPro" id="IPR045844">
    <property type="entry name" value="RRM_Ist3-like"/>
</dbReference>
<dbReference type="CDD" id="cd12411">
    <property type="entry name" value="RRM_ist3_like"/>
    <property type="match status" value="1"/>
</dbReference>
<dbReference type="PANTHER" id="PTHR45880:SF1">
    <property type="entry name" value="RNA-BINDING MOTIF PROTEIN, X-LINKED 2"/>
    <property type="match status" value="1"/>
</dbReference>
<organism evidence="9">
    <name type="scientific">Xenopus tropicalis</name>
    <name type="common">Western clawed frog</name>
    <name type="synonym">Silurana tropicalis</name>
    <dbReference type="NCBI Taxonomy" id="8364"/>
    <lineage>
        <taxon>Eukaryota</taxon>
        <taxon>Metazoa</taxon>
        <taxon>Chordata</taxon>
        <taxon>Craniata</taxon>
        <taxon>Vertebrata</taxon>
        <taxon>Euteleostomi</taxon>
        <taxon>Amphibia</taxon>
        <taxon>Batrachia</taxon>
        <taxon>Anura</taxon>
        <taxon>Pipoidea</taxon>
        <taxon>Pipidae</taxon>
        <taxon>Xenopodinae</taxon>
        <taxon>Xenopus</taxon>
        <taxon>Silurana</taxon>
    </lineage>
</organism>
<dbReference type="InterPro" id="IPR000504">
    <property type="entry name" value="RRM_dom"/>
</dbReference>
<comment type="similarity">
    <text evidence="3">Belongs to the IST3 family.</text>
</comment>
<dbReference type="PROSITE" id="PS50102">
    <property type="entry name" value="RRM"/>
    <property type="match status" value="1"/>
</dbReference>
<dbReference type="AlphaFoldDB" id="A0A6I8SGZ1"/>